<name>A0A4Y3WJ11_9PSEU</name>
<feature type="domain" description="Xylose isomerase-like TIM barrel" evidence="1">
    <location>
        <begin position="16"/>
        <end position="155"/>
    </location>
</feature>
<dbReference type="Gene3D" id="3.20.20.150">
    <property type="entry name" value="Divalent-metal-dependent TIM barrel enzymes"/>
    <property type="match status" value="1"/>
</dbReference>
<dbReference type="Pfam" id="PF01261">
    <property type="entry name" value="AP_endonuc_2"/>
    <property type="match status" value="1"/>
</dbReference>
<keyword evidence="3" id="KW-1185">Reference proteome</keyword>
<sequence length="255" mass="26744">MVSVTFRSLPVVEVAALAAGCGLELVEWGGDVHVPAGDLRAAGLARRQCADRGLAVGGYSSYHKAGQDDPAAVAELVRTAVELGAPRLRVWAGVHGSAQASPERRRAVVDALRAAADEAAAAGLGLTVEHHVDSLTDTLASALALHAEVAHPALVTHWQPRELPDTDECVTEVRALAPQVVHAFSWGADGFTERLPLARRTDLWRPVLAELAEQGGTAEVLLEFVPDDDPAALRRDAADLLGWRDAPAPAGAGAR</sequence>
<proteinExistence type="predicted"/>
<dbReference type="AlphaFoldDB" id="A0A4Y3WJ11"/>
<dbReference type="InterPro" id="IPR050312">
    <property type="entry name" value="IolE/XylAMocC-like"/>
</dbReference>
<evidence type="ECO:0000313" key="3">
    <source>
        <dbReference type="Proteomes" id="UP000320338"/>
    </source>
</evidence>
<protein>
    <submittedName>
        <fullName evidence="2">Sugar phosphate isomerase</fullName>
    </submittedName>
</protein>
<organism evidence="2 3">
    <name type="scientific">Pseudonocardia hydrocarbonoxydans</name>
    <dbReference type="NCBI Taxonomy" id="76726"/>
    <lineage>
        <taxon>Bacteria</taxon>
        <taxon>Bacillati</taxon>
        <taxon>Actinomycetota</taxon>
        <taxon>Actinomycetes</taxon>
        <taxon>Pseudonocardiales</taxon>
        <taxon>Pseudonocardiaceae</taxon>
        <taxon>Pseudonocardia</taxon>
    </lineage>
</organism>
<keyword evidence="2" id="KW-0413">Isomerase</keyword>
<dbReference type="GO" id="GO:0016853">
    <property type="term" value="F:isomerase activity"/>
    <property type="evidence" value="ECO:0007669"/>
    <property type="project" value="UniProtKB-KW"/>
</dbReference>
<accession>A0A4Y3WJ11</accession>
<comment type="caution">
    <text evidence="2">The sequence shown here is derived from an EMBL/GenBank/DDBJ whole genome shotgun (WGS) entry which is preliminary data.</text>
</comment>
<dbReference type="EMBL" id="BJNG01000012">
    <property type="protein sequence ID" value="GEC18932.1"/>
    <property type="molecule type" value="Genomic_DNA"/>
</dbReference>
<evidence type="ECO:0000259" key="1">
    <source>
        <dbReference type="Pfam" id="PF01261"/>
    </source>
</evidence>
<reference evidence="2 3" key="1">
    <citation type="submission" date="2019-06" db="EMBL/GenBank/DDBJ databases">
        <title>Whole genome shotgun sequence of Pseudonocardia hydrocarbonoxydans NBRC 14498.</title>
        <authorList>
            <person name="Hosoyama A."/>
            <person name="Uohara A."/>
            <person name="Ohji S."/>
            <person name="Ichikawa N."/>
        </authorList>
    </citation>
    <scope>NUCLEOTIDE SEQUENCE [LARGE SCALE GENOMIC DNA]</scope>
    <source>
        <strain evidence="2 3">NBRC 14498</strain>
    </source>
</reference>
<dbReference type="PANTHER" id="PTHR12110:SF41">
    <property type="entry name" value="INOSOSE DEHYDRATASE"/>
    <property type="match status" value="1"/>
</dbReference>
<dbReference type="Proteomes" id="UP000320338">
    <property type="component" value="Unassembled WGS sequence"/>
</dbReference>
<dbReference type="SUPFAM" id="SSF51658">
    <property type="entry name" value="Xylose isomerase-like"/>
    <property type="match status" value="1"/>
</dbReference>
<dbReference type="PANTHER" id="PTHR12110">
    <property type="entry name" value="HYDROXYPYRUVATE ISOMERASE"/>
    <property type="match status" value="1"/>
</dbReference>
<dbReference type="InterPro" id="IPR036237">
    <property type="entry name" value="Xyl_isomerase-like_sf"/>
</dbReference>
<dbReference type="InterPro" id="IPR013022">
    <property type="entry name" value="Xyl_isomerase-like_TIM-brl"/>
</dbReference>
<gene>
    <name evidence="2" type="ORF">PHY01_12150</name>
</gene>
<evidence type="ECO:0000313" key="2">
    <source>
        <dbReference type="EMBL" id="GEC18932.1"/>
    </source>
</evidence>